<comment type="subcellular location">
    <subcellularLocation>
        <location evidence="3">Membrane</location>
        <topology evidence="3">Multi-pass membrane protein</topology>
    </subcellularLocation>
</comment>
<evidence type="ECO:0000256" key="11">
    <source>
        <dbReference type="ARBA" id="ARBA00022723"/>
    </source>
</evidence>
<accession>A0A1G4SNR0</accession>
<evidence type="ECO:0000256" key="15">
    <source>
        <dbReference type="ARBA" id="ARBA00023136"/>
    </source>
</evidence>
<organism evidence="17 18">
    <name type="scientific">Asticcacaulis taihuensis</name>
    <dbReference type="NCBI Taxonomy" id="260084"/>
    <lineage>
        <taxon>Bacteria</taxon>
        <taxon>Pseudomonadati</taxon>
        <taxon>Pseudomonadota</taxon>
        <taxon>Alphaproteobacteria</taxon>
        <taxon>Caulobacterales</taxon>
        <taxon>Caulobacteraceae</taxon>
        <taxon>Asticcacaulis</taxon>
    </lineage>
</organism>
<keyword evidence="14" id="KW-0408">Iron</keyword>
<dbReference type="Pfam" id="PF01127">
    <property type="entry name" value="Sdh_cyt"/>
    <property type="match status" value="1"/>
</dbReference>
<dbReference type="Proteomes" id="UP000199150">
    <property type="component" value="Unassembled WGS sequence"/>
</dbReference>
<proteinExistence type="predicted"/>
<dbReference type="InterPro" id="IPR014312">
    <property type="entry name" value="Succ_DH_anchor"/>
</dbReference>
<evidence type="ECO:0000256" key="14">
    <source>
        <dbReference type="ARBA" id="ARBA00023004"/>
    </source>
</evidence>
<keyword evidence="8" id="KW-0816">Tricarboxylic acid cycle</keyword>
<keyword evidence="12" id="KW-0249">Electron transport</keyword>
<evidence type="ECO:0000256" key="7">
    <source>
        <dbReference type="ARBA" id="ARBA00022448"/>
    </source>
</evidence>
<feature type="transmembrane region" description="Helical" evidence="16">
    <location>
        <begin position="64"/>
        <end position="83"/>
    </location>
</feature>
<gene>
    <name evidence="17" type="ORF">SAMN02927928_2753</name>
</gene>
<keyword evidence="11" id="KW-0479">Metal-binding</keyword>
<evidence type="ECO:0000256" key="9">
    <source>
        <dbReference type="ARBA" id="ARBA00022617"/>
    </source>
</evidence>
<evidence type="ECO:0000256" key="5">
    <source>
        <dbReference type="ARBA" id="ARBA00011558"/>
    </source>
</evidence>
<reference evidence="18" key="1">
    <citation type="submission" date="2016-10" db="EMBL/GenBank/DDBJ databases">
        <authorList>
            <person name="Varghese N."/>
            <person name="Submissions S."/>
        </authorList>
    </citation>
    <scope>NUCLEOTIDE SEQUENCE [LARGE SCALE GENOMIC DNA]</scope>
    <source>
        <strain evidence="18">CGMCC 1.3431</strain>
    </source>
</reference>
<name>A0A1G4SNR0_9CAUL</name>
<keyword evidence="7" id="KW-0813">Transport</keyword>
<evidence type="ECO:0000256" key="13">
    <source>
        <dbReference type="ARBA" id="ARBA00022989"/>
    </source>
</evidence>
<keyword evidence="13 16" id="KW-1133">Transmembrane helix</keyword>
<feature type="transmembrane region" description="Helical" evidence="16">
    <location>
        <begin position="34"/>
        <end position="52"/>
    </location>
</feature>
<dbReference type="EMBL" id="FMTS01000005">
    <property type="protein sequence ID" value="SCW70587.1"/>
    <property type="molecule type" value="Genomic_DNA"/>
</dbReference>
<protein>
    <recommendedName>
        <fullName evidence="6">Succinate dehydrogenase hydrophobic membrane anchor subunit</fullName>
    </recommendedName>
</protein>
<dbReference type="Gene3D" id="1.20.1300.10">
    <property type="entry name" value="Fumarate reductase/succinate dehydrogenase, transmembrane subunit"/>
    <property type="match status" value="1"/>
</dbReference>
<evidence type="ECO:0000313" key="18">
    <source>
        <dbReference type="Proteomes" id="UP000199150"/>
    </source>
</evidence>
<evidence type="ECO:0000256" key="6">
    <source>
        <dbReference type="ARBA" id="ARBA00019425"/>
    </source>
</evidence>
<sequence>MTTDRNVGAKSVKSWKQSAHHGAGEWLAERGTSLVLIPLTLWAAYAAFTVAGGGFDAAVAFARVPLNAGLIGLTMLISVWHMYMGIKVIIDDYLQGGLRGFTLFLNILLSAALLIATGYALFVLHQGA</sequence>
<comment type="subunit">
    <text evidence="5">Part of an enzyme complex containing four subunits: a flavoprotein, an iron-sulfur protein, plus two membrane-anchoring proteins, SdhC and SdhD.</text>
</comment>
<dbReference type="GO" id="GO:0006099">
    <property type="term" value="P:tricarboxylic acid cycle"/>
    <property type="evidence" value="ECO:0007669"/>
    <property type="project" value="UniProtKB-UniPathway"/>
</dbReference>
<evidence type="ECO:0000256" key="3">
    <source>
        <dbReference type="ARBA" id="ARBA00004141"/>
    </source>
</evidence>
<dbReference type="GO" id="GO:0020037">
    <property type="term" value="F:heme binding"/>
    <property type="evidence" value="ECO:0007669"/>
    <property type="project" value="InterPro"/>
</dbReference>
<dbReference type="SUPFAM" id="SSF81343">
    <property type="entry name" value="Fumarate reductase respiratory complex transmembrane subunits"/>
    <property type="match status" value="1"/>
</dbReference>
<dbReference type="UniPathway" id="UPA00223"/>
<dbReference type="GO" id="GO:0046872">
    <property type="term" value="F:metal ion binding"/>
    <property type="evidence" value="ECO:0007669"/>
    <property type="project" value="UniProtKB-KW"/>
</dbReference>
<keyword evidence="9" id="KW-0349">Heme</keyword>
<evidence type="ECO:0000256" key="12">
    <source>
        <dbReference type="ARBA" id="ARBA00022982"/>
    </source>
</evidence>
<comment type="pathway">
    <text evidence="4">Carbohydrate metabolism; tricarboxylic acid cycle.</text>
</comment>
<evidence type="ECO:0000256" key="1">
    <source>
        <dbReference type="ARBA" id="ARBA00001971"/>
    </source>
</evidence>
<evidence type="ECO:0000256" key="8">
    <source>
        <dbReference type="ARBA" id="ARBA00022532"/>
    </source>
</evidence>
<dbReference type="OrthoDB" id="9809280at2"/>
<keyword evidence="10 16" id="KW-0812">Transmembrane</keyword>
<evidence type="ECO:0000313" key="17">
    <source>
        <dbReference type="EMBL" id="SCW70587.1"/>
    </source>
</evidence>
<feature type="transmembrane region" description="Helical" evidence="16">
    <location>
        <begin position="103"/>
        <end position="124"/>
    </location>
</feature>
<comment type="function">
    <text evidence="2">Membrane-anchoring subunit of succinate dehydrogenase (SDH).</text>
</comment>
<dbReference type="STRING" id="260084.SAMN02927928_2753"/>
<evidence type="ECO:0000256" key="10">
    <source>
        <dbReference type="ARBA" id="ARBA00022692"/>
    </source>
</evidence>
<keyword evidence="18" id="KW-1185">Reference proteome</keyword>
<evidence type="ECO:0000256" key="2">
    <source>
        <dbReference type="ARBA" id="ARBA00004050"/>
    </source>
</evidence>
<dbReference type="RefSeq" id="WP_090649071.1">
    <property type="nucleotide sequence ID" value="NZ_CBCRYE010000003.1"/>
</dbReference>
<keyword evidence="15 16" id="KW-0472">Membrane</keyword>
<dbReference type="NCBIfam" id="TIGR02968">
    <property type="entry name" value="succ_dehyd_anc"/>
    <property type="match status" value="1"/>
</dbReference>
<evidence type="ECO:0000256" key="4">
    <source>
        <dbReference type="ARBA" id="ARBA00005163"/>
    </source>
</evidence>
<dbReference type="AlphaFoldDB" id="A0A1G4SNR0"/>
<comment type="cofactor">
    <cofactor evidence="1">
        <name>heme</name>
        <dbReference type="ChEBI" id="CHEBI:30413"/>
    </cofactor>
</comment>
<dbReference type="GO" id="GO:0016020">
    <property type="term" value="C:membrane"/>
    <property type="evidence" value="ECO:0007669"/>
    <property type="project" value="UniProtKB-SubCell"/>
</dbReference>
<evidence type="ECO:0000256" key="16">
    <source>
        <dbReference type="SAM" id="Phobius"/>
    </source>
</evidence>
<dbReference type="InterPro" id="IPR000701">
    <property type="entry name" value="SuccDH_FuR_B_TM-su"/>
</dbReference>
<dbReference type="InterPro" id="IPR034804">
    <property type="entry name" value="SQR/QFR_C/D"/>
</dbReference>